<name>A0A4R7HZK2_9ACTN</name>
<comment type="subcellular location">
    <subcellularLocation>
        <location evidence="1">Cell membrane</location>
        <topology evidence="1">Multi-pass membrane protein</topology>
    </subcellularLocation>
</comment>
<dbReference type="InterPro" id="IPR020846">
    <property type="entry name" value="MFS_dom"/>
</dbReference>
<dbReference type="CDD" id="cd17321">
    <property type="entry name" value="MFS_MMR_MDR_like"/>
    <property type="match status" value="1"/>
</dbReference>
<keyword evidence="11" id="KW-1185">Reference proteome</keyword>
<feature type="transmembrane region" description="Helical" evidence="8">
    <location>
        <begin position="290"/>
        <end position="311"/>
    </location>
</feature>
<reference evidence="10 11" key="1">
    <citation type="submission" date="2019-03" db="EMBL/GenBank/DDBJ databases">
        <title>Sequencing the genomes of 1000 actinobacteria strains.</title>
        <authorList>
            <person name="Klenk H.-P."/>
        </authorList>
    </citation>
    <scope>NUCLEOTIDE SEQUENCE [LARGE SCALE GENOMIC DNA]</scope>
    <source>
        <strain evidence="10 11">DSM 18936</strain>
    </source>
</reference>
<dbReference type="SUPFAM" id="SSF103473">
    <property type="entry name" value="MFS general substrate transporter"/>
    <property type="match status" value="1"/>
</dbReference>
<feature type="transmembrane region" description="Helical" evidence="8">
    <location>
        <begin position="33"/>
        <end position="54"/>
    </location>
</feature>
<evidence type="ECO:0000256" key="4">
    <source>
        <dbReference type="ARBA" id="ARBA00022692"/>
    </source>
</evidence>
<evidence type="ECO:0000256" key="1">
    <source>
        <dbReference type="ARBA" id="ARBA00004651"/>
    </source>
</evidence>
<feature type="domain" description="Major facilitator superfamily (MFS) profile" evidence="9">
    <location>
        <begin position="33"/>
        <end position="519"/>
    </location>
</feature>
<evidence type="ECO:0000259" key="9">
    <source>
        <dbReference type="PROSITE" id="PS50850"/>
    </source>
</evidence>
<sequence>MSTSDTPPVLGDDLAQQPSGEEITTDEKQLRNILIAMCTALIAVIASVSGLNVAQQDLAVDLGASQSEILWIINAYTVALAALLMPIGAIGDRWGRKPILMIGLVVFGLASLGAAVATTTAFMIVARVVAGVGAAMIMPVTLSVITSSFPPEARTRAIGIWAGFAGAGGIIGLFVSAFMVDMVSWRWLFALPVALVVLAGAMAWRSVPNSREHSEHPFDTVGSVLSALAIGGLVLGIHEGPEQGWTHWITLTGIVVGVIAAVAFVLWELRRHDPLLDVTTFKNRGLASGSLTLLIVFAVMFGIFLVLFPYFQAVIGWSALRSAVALLPMAFVMMPMSAVAPFVAERIGSRTTMLSGVAIFATGLATLALRASVEGGYMSVLPGLVIIGLGMGLTMTPATAAITETLPADKQGVASALNDTSREVGGALGVALLGSVLSAGYESAIEPDLAGLPEELAEPAREGIGGALAVAGQAGEQGPQLVSAAQHAFVDGWVQSMWIGVALAGVTFAYLLFFGPKKRNETGDVPTAQAELELALEG</sequence>
<evidence type="ECO:0000256" key="3">
    <source>
        <dbReference type="ARBA" id="ARBA00022475"/>
    </source>
</evidence>
<dbReference type="PANTHER" id="PTHR42718">
    <property type="entry name" value="MAJOR FACILITATOR SUPERFAMILY MULTIDRUG TRANSPORTER MFSC"/>
    <property type="match status" value="1"/>
</dbReference>
<feature type="transmembrane region" description="Helical" evidence="8">
    <location>
        <begin position="216"/>
        <end position="237"/>
    </location>
</feature>
<comment type="caution">
    <text evidence="10">The sequence shown here is derived from an EMBL/GenBank/DDBJ whole genome shotgun (WGS) entry which is preliminary data.</text>
</comment>
<feature type="transmembrane region" description="Helical" evidence="8">
    <location>
        <begin position="124"/>
        <end position="145"/>
    </location>
</feature>
<feature type="transmembrane region" description="Helical" evidence="8">
    <location>
        <begin position="323"/>
        <end position="344"/>
    </location>
</feature>
<dbReference type="InterPro" id="IPR036259">
    <property type="entry name" value="MFS_trans_sf"/>
</dbReference>
<dbReference type="RefSeq" id="WP_133868573.1">
    <property type="nucleotide sequence ID" value="NZ_SOAU01000001.1"/>
</dbReference>
<dbReference type="AlphaFoldDB" id="A0A4R7HZK2"/>
<feature type="transmembrane region" description="Helical" evidence="8">
    <location>
        <begin position="185"/>
        <end position="204"/>
    </location>
</feature>
<keyword evidence="2" id="KW-0813">Transport</keyword>
<evidence type="ECO:0000256" key="6">
    <source>
        <dbReference type="ARBA" id="ARBA00023136"/>
    </source>
</evidence>
<organism evidence="10 11">
    <name type="scientific">Ilumatobacter fluminis</name>
    <dbReference type="NCBI Taxonomy" id="467091"/>
    <lineage>
        <taxon>Bacteria</taxon>
        <taxon>Bacillati</taxon>
        <taxon>Actinomycetota</taxon>
        <taxon>Acidimicrobiia</taxon>
        <taxon>Acidimicrobiales</taxon>
        <taxon>Ilumatobacteraceae</taxon>
        <taxon>Ilumatobacter</taxon>
    </lineage>
</organism>
<dbReference type="PROSITE" id="PS50850">
    <property type="entry name" value="MFS"/>
    <property type="match status" value="1"/>
</dbReference>
<dbReference type="NCBIfam" id="TIGR00711">
    <property type="entry name" value="efflux_EmrB"/>
    <property type="match status" value="1"/>
</dbReference>
<feature type="transmembrane region" description="Helical" evidence="8">
    <location>
        <begin position="493"/>
        <end position="513"/>
    </location>
</feature>
<feature type="region of interest" description="Disordered" evidence="7">
    <location>
        <begin position="1"/>
        <end position="22"/>
    </location>
</feature>
<feature type="transmembrane region" description="Helical" evidence="8">
    <location>
        <begin position="381"/>
        <end position="403"/>
    </location>
</feature>
<dbReference type="InterPro" id="IPR004638">
    <property type="entry name" value="EmrB-like"/>
</dbReference>
<keyword evidence="3" id="KW-1003">Cell membrane</keyword>
<dbReference type="EMBL" id="SOAU01000001">
    <property type="protein sequence ID" value="TDT16174.1"/>
    <property type="molecule type" value="Genomic_DNA"/>
</dbReference>
<dbReference type="Gene3D" id="1.20.1250.20">
    <property type="entry name" value="MFS general substrate transporter like domains"/>
    <property type="match status" value="2"/>
</dbReference>
<feature type="transmembrane region" description="Helical" evidence="8">
    <location>
        <begin position="424"/>
        <end position="441"/>
    </location>
</feature>
<evidence type="ECO:0000313" key="11">
    <source>
        <dbReference type="Proteomes" id="UP000294558"/>
    </source>
</evidence>
<dbReference type="GO" id="GO:0022857">
    <property type="term" value="F:transmembrane transporter activity"/>
    <property type="evidence" value="ECO:0007669"/>
    <property type="project" value="InterPro"/>
</dbReference>
<dbReference type="OrthoDB" id="9781469at2"/>
<dbReference type="PANTHER" id="PTHR42718:SF42">
    <property type="entry name" value="EXPORT PROTEIN"/>
    <property type="match status" value="1"/>
</dbReference>
<feature type="transmembrane region" description="Helical" evidence="8">
    <location>
        <begin position="249"/>
        <end position="269"/>
    </location>
</feature>
<evidence type="ECO:0000256" key="5">
    <source>
        <dbReference type="ARBA" id="ARBA00022989"/>
    </source>
</evidence>
<feature type="transmembrane region" description="Helical" evidence="8">
    <location>
        <begin position="69"/>
        <end position="87"/>
    </location>
</feature>
<feature type="transmembrane region" description="Helical" evidence="8">
    <location>
        <begin position="157"/>
        <end position="179"/>
    </location>
</feature>
<dbReference type="GO" id="GO:0005886">
    <property type="term" value="C:plasma membrane"/>
    <property type="evidence" value="ECO:0007669"/>
    <property type="project" value="UniProtKB-SubCell"/>
</dbReference>
<feature type="transmembrane region" description="Helical" evidence="8">
    <location>
        <begin position="351"/>
        <end position="369"/>
    </location>
</feature>
<feature type="transmembrane region" description="Helical" evidence="8">
    <location>
        <begin position="99"/>
        <end position="118"/>
    </location>
</feature>
<accession>A0A4R7HZK2</accession>
<evidence type="ECO:0000256" key="2">
    <source>
        <dbReference type="ARBA" id="ARBA00022448"/>
    </source>
</evidence>
<protein>
    <submittedName>
        <fullName evidence="10">EmrB/QacA subfamily drug resistance transporter</fullName>
    </submittedName>
</protein>
<proteinExistence type="predicted"/>
<evidence type="ECO:0000256" key="7">
    <source>
        <dbReference type="SAM" id="MobiDB-lite"/>
    </source>
</evidence>
<dbReference type="InterPro" id="IPR011701">
    <property type="entry name" value="MFS"/>
</dbReference>
<gene>
    <name evidence="10" type="ORF">BDK89_1758</name>
</gene>
<keyword evidence="5 8" id="KW-1133">Transmembrane helix</keyword>
<keyword evidence="6 8" id="KW-0472">Membrane</keyword>
<dbReference type="Proteomes" id="UP000294558">
    <property type="component" value="Unassembled WGS sequence"/>
</dbReference>
<keyword evidence="4 8" id="KW-0812">Transmembrane</keyword>
<evidence type="ECO:0000256" key="8">
    <source>
        <dbReference type="SAM" id="Phobius"/>
    </source>
</evidence>
<dbReference type="Pfam" id="PF07690">
    <property type="entry name" value="MFS_1"/>
    <property type="match status" value="1"/>
</dbReference>
<evidence type="ECO:0000313" key="10">
    <source>
        <dbReference type="EMBL" id="TDT16174.1"/>
    </source>
</evidence>